<accession>A0A923RN63</accession>
<evidence type="ECO:0000313" key="1">
    <source>
        <dbReference type="EMBL" id="MBC5660176.1"/>
    </source>
</evidence>
<dbReference type="AlphaFoldDB" id="A0A923RN63"/>
<comment type="caution">
    <text evidence="1">The sequence shown here is derived from an EMBL/GenBank/DDBJ whole genome shotgun (WGS) entry which is preliminary data.</text>
</comment>
<gene>
    <name evidence="1" type="ORF">H8S44_10370</name>
</gene>
<keyword evidence="2" id="KW-1185">Reference proteome</keyword>
<sequence length="64" mass="6892">MCLATVYKNTQDTEEVVLKNVSKIYVEGSQVRLVDIMGAEVVVEGTISFVDLTGSVVKLNCPSA</sequence>
<dbReference type="EMBL" id="JACOOR010000005">
    <property type="protein sequence ID" value="MBC5660176.1"/>
    <property type="molecule type" value="Genomic_DNA"/>
</dbReference>
<organism evidence="1 2">
    <name type="scientific">Anaerosacchariphilus hominis</name>
    <dbReference type="NCBI Taxonomy" id="2763017"/>
    <lineage>
        <taxon>Bacteria</taxon>
        <taxon>Bacillati</taxon>
        <taxon>Bacillota</taxon>
        <taxon>Clostridia</taxon>
        <taxon>Lachnospirales</taxon>
        <taxon>Lachnospiraceae</taxon>
        <taxon>Anaerosacchariphilus</taxon>
    </lineage>
</organism>
<dbReference type="Pfam" id="PF10133">
    <property type="entry name" value="CooT"/>
    <property type="match status" value="1"/>
</dbReference>
<reference evidence="1" key="1">
    <citation type="submission" date="2020-08" db="EMBL/GenBank/DDBJ databases">
        <title>Genome public.</title>
        <authorList>
            <person name="Liu C."/>
            <person name="Sun Q."/>
        </authorList>
    </citation>
    <scope>NUCLEOTIDE SEQUENCE</scope>
    <source>
        <strain evidence="1">NSJ-68</strain>
    </source>
</reference>
<protein>
    <submittedName>
        <fullName evidence="1">CooT family nickel-binding protein</fullName>
    </submittedName>
</protein>
<dbReference type="Proteomes" id="UP000649345">
    <property type="component" value="Unassembled WGS sequence"/>
</dbReference>
<proteinExistence type="predicted"/>
<dbReference type="RefSeq" id="WP_158361979.1">
    <property type="nucleotide sequence ID" value="NZ_JACOOR010000005.1"/>
</dbReference>
<name>A0A923RN63_9FIRM</name>
<dbReference type="InterPro" id="IPR019300">
    <property type="entry name" value="CooT"/>
</dbReference>
<evidence type="ECO:0000313" key="2">
    <source>
        <dbReference type="Proteomes" id="UP000649345"/>
    </source>
</evidence>